<evidence type="ECO:0000313" key="3">
    <source>
        <dbReference type="EMBL" id="CAE7482425.1"/>
    </source>
</evidence>
<keyword evidence="4" id="KW-1185">Reference proteome</keyword>
<evidence type="ECO:0000256" key="2">
    <source>
        <dbReference type="SAM" id="SignalP"/>
    </source>
</evidence>
<comment type="caution">
    <text evidence="3">The sequence shown here is derived from an EMBL/GenBank/DDBJ whole genome shotgun (WGS) entry which is preliminary data.</text>
</comment>
<dbReference type="OrthoDB" id="423709at2759"/>
<protein>
    <submittedName>
        <fullName evidence="3">Uncharacterized protein</fullName>
    </submittedName>
</protein>
<sequence length="362" mass="40457">MLPWRLLSIWAPLQCLASLRVDSRKDPVTKVVSLLEDMAKQLEVDAKKDEDIYDKMVCWCTDTQKAKQKSIDEGAARIDSLSAEIEQGVALSARLQPEIDSLKKEAEKNKQALEQASAIRKKQSGEFEAESGDLKDSIAAVDKAVNLLKKKDSGATSFLQVASKASQVKSALRQMFSKSHRWMDPALIEQGGLRDMRDVKEADLLQLLKPGQSTGEIFGMLSQMLDTFQQNLKEISEEEKDNKAAFEKLQVAKSDEIETSAGQIRVKEKEKAAADEQLARNKKDKKEAEKALKEDKEFLESVKSKCANNDAEWDARQGISKTCVKSQTEEASTAVFQELTQGCFWISSFTEREIRDSAVLSI</sequence>
<proteinExistence type="predicted"/>
<feature type="chain" id="PRO_5032646121" evidence="2">
    <location>
        <begin position="18"/>
        <end position="362"/>
    </location>
</feature>
<feature type="region of interest" description="Disordered" evidence="1">
    <location>
        <begin position="268"/>
        <end position="287"/>
    </location>
</feature>
<keyword evidence="2" id="KW-0732">Signal</keyword>
<reference evidence="3" key="1">
    <citation type="submission" date="2021-02" db="EMBL/GenBank/DDBJ databases">
        <authorList>
            <person name="Dougan E. K."/>
            <person name="Rhodes N."/>
            <person name="Thang M."/>
            <person name="Chan C."/>
        </authorList>
    </citation>
    <scope>NUCLEOTIDE SEQUENCE</scope>
</reference>
<organism evidence="3 4">
    <name type="scientific">Symbiodinium natans</name>
    <dbReference type="NCBI Taxonomy" id="878477"/>
    <lineage>
        <taxon>Eukaryota</taxon>
        <taxon>Sar</taxon>
        <taxon>Alveolata</taxon>
        <taxon>Dinophyceae</taxon>
        <taxon>Suessiales</taxon>
        <taxon>Symbiodiniaceae</taxon>
        <taxon>Symbiodinium</taxon>
    </lineage>
</organism>
<name>A0A812SGJ4_9DINO</name>
<accession>A0A812SGJ4</accession>
<dbReference type="AlphaFoldDB" id="A0A812SGJ4"/>
<feature type="signal peptide" evidence="2">
    <location>
        <begin position="1"/>
        <end position="17"/>
    </location>
</feature>
<dbReference type="EMBL" id="CAJNDS010002454">
    <property type="protein sequence ID" value="CAE7482425.1"/>
    <property type="molecule type" value="Genomic_DNA"/>
</dbReference>
<evidence type="ECO:0000256" key="1">
    <source>
        <dbReference type="SAM" id="MobiDB-lite"/>
    </source>
</evidence>
<gene>
    <name evidence="3" type="ORF">SNAT2548_LOCUS27083</name>
</gene>
<evidence type="ECO:0000313" key="4">
    <source>
        <dbReference type="Proteomes" id="UP000604046"/>
    </source>
</evidence>
<dbReference type="Proteomes" id="UP000604046">
    <property type="component" value="Unassembled WGS sequence"/>
</dbReference>